<accession>A0ABX1CR62</accession>
<keyword evidence="2" id="KW-0812">Transmembrane</keyword>
<proteinExistence type="predicted"/>
<organism evidence="3 4">
    <name type="scientific">Sphingomonas corticis</name>
    <dbReference type="NCBI Taxonomy" id="2722791"/>
    <lineage>
        <taxon>Bacteria</taxon>
        <taxon>Pseudomonadati</taxon>
        <taxon>Pseudomonadota</taxon>
        <taxon>Alphaproteobacteria</taxon>
        <taxon>Sphingomonadales</taxon>
        <taxon>Sphingomonadaceae</taxon>
        <taxon>Sphingomonas</taxon>
    </lineage>
</organism>
<feature type="compositionally biased region" description="Polar residues" evidence="1">
    <location>
        <begin position="1"/>
        <end position="10"/>
    </location>
</feature>
<evidence type="ECO:0000313" key="4">
    <source>
        <dbReference type="Proteomes" id="UP000732399"/>
    </source>
</evidence>
<gene>
    <name evidence="3" type="ORF">HBH26_17770</name>
</gene>
<reference evidence="3 4" key="1">
    <citation type="submission" date="2020-03" db="EMBL/GenBank/DDBJ databases">
        <authorList>
            <person name="Wang L."/>
            <person name="He N."/>
            <person name="Li Y."/>
            <person name="Fang Y."/>
            <person name="Zhang F."/>
        </authorList>
    </citation>
    <scope>NUCLEOTIDE SEQUENCE [LARGE SCALE GENOMIC DNA]</scope>
    <source>
        <strain evidence="3 4">36D10-4-7</strain>
    </source>
</reference>
<feature type="region of interest" description="Disordered" evidence="1">
    <location>
        <begin position="1"/>
        <end position="22"/>
    </location>
</feature>
<feature type="transmembrane region" description="Helical" evidence="2">
    <location>
        <begin position="66"/>
        <end position="88"/>
    </location>
</feature>
<comment type="caution">
    <text evidence="3">The sequence shown here is derived from an EMBL/GenBank/DDBJ whole genome shotgun (WGS) entry which is preliminary data.</text>
</comment>
<evidence type="ECO:0000313" key="3">
    <source>
        <dbReference type="EMBL" id="NJR80429.1"/>
    </source>
</evidence>
<dbReference type="EMBL" id="JAAVJH010000018">
    <property type="protein sequence ID" value="NJR80429.1"/>
    <property type="molecule type" value="Genomic_DNA"/>
</dbReference>
<name>A0ABX1CR62_9SPHN</name>
<dbReference type="RefSeq" id="WP_168135985.1">
    <property type="nucleotide sequence ID" value="NZ_JAAVJH010000018.1"/>
</dbReference>
<keyword evidence="2" id="KW-0472">Membrane</keyword>
<protein>
    <submittedName>
        <fullName evidence="3">Uncharacterized protein</fullName>
    </submittedName>
</protein>
<evidence type="ECO:0000256" key="1">
    <source>
        <dbReference type="SAM" id="MobiDB-lite"/>
    </source>
</evidence>
<evidence type="ECO:0000256" key="2">
    <source>
        <dbReference type="SAM" id="Phobius"/>
    </source>
</evidence>
<keyword evidence="4" id="KW-1185">Reference proteome</keyword>
<sequence>MSQPITTETSGAAWKRPPDLSTGTIRQLAAIDRDQRRPLPPRRHEPICFKPLVEEDAQLSFDALDYVVAVLVVWIVLSLIIAFARGVAA</sequence>
<keyword evidence="2" id="KW-1133">Transmembrane helix</keyword>
<dbReference type="Proteomes" id="UP000732399">
    <property type="component" value="Unassembled WGS sequence"/>
</dbReference>